<dbReference type="InterPro" id="IPR023614">
    <property type="entry name" value="Porin_dom_sf"/>
</dbReference>
<comment type="subcellular location">
    <subcellularLocation>
        <location evidence="1">Mitochondrion outer membrane</location>
    </subcellularLocation>
</comment>
<dbReference type="GO" id="GO:0005741">
    <property type="term" value="C:mitochondrial outer membrane"/>
    <property type="evidence" value="ECO:0007669"/>
    <property type="project" value="UniProtKB-SubCell"/>
</dbReference>
<evidence type="ECO:0000256" key="1">
    <source>
        <dbReference type="ARBA" id="ARBA00004294"/>
    </source>
</evidence>
<name>A0A9Q0RQM2_BLOTA</name>
<keyword evidence="5" id="KW-0813">Transport</keyword>
<gene>
    <name evidence="6" type="ORF">RDWZM_001436</name>
</gene>
<evidence type="ECO:0000256" key="2">
    <source>
        <dbReference type="ARBA" id="ARBA00007780"/>
    </source>
</evidence>
<organism evidence="6 7">
    <name type="scientific">Blomia tropicalis</name>
    <name type="common">Mite</name>
    <dbReference type="NCBI Taxonomy" id="40697"/>
    <lineage>
        <taxon>Eukaryota</taxon>
        <taxon>Metazoa</taxon>
        <taxon>Ecdysozoa</taxon>
        <taxon>Arthropoda</taxon>
        <taxon>Chelicerata</taxon>
        <taxon>Arachnida</taxon>
        <taxon>Acari</taxon>
        <taxon>Acariformes</taxon>
        <taxon>Sarcoptiformes</taxon>
        <taxon>Astigmata</taxon>
        <taxon>Glycyphagoidea</taxon>
        <taxon>Echimyopodidae</taxon>
        <taxon>Blomia</taxon>
    </lineage>
</organism>
<comment type="caution">
    <text evidence="6">The sequence shown here is derived from an EMBL/GenBank/DDBJ whole genome shotgun (WGS) entry which is preliminary data.</text>
</comment>
<keyword evidence="7" id="KW-1185">Reference proteome</keyword>
<dbReference type="EMBL" id="JAPWDV010000001">
    <property type="protein sequence ID" value="KAJ6222891.1"/>
    <property type="molecule type" value="Genomic_DNA"/>
</dbReference>
<dbReference type="PANTHER" id="PTHR11743">
    <property type="entry name" value="VOLTAGE-DEPENDENT ANION-SELECTIVE CHANNEL"/>
    <property type="match status" value="1"/>
</dbReference>
<dbReference type="Gene3D" id="2.40.160.10">
    <property type="entry name" value="Porin"/>
    <property type="match status" value="1"/>
</dbReference>
<accession>A0A9Q0RQM2</accession>
<dbReference type="GO" id="GO:0046930">
    <property type="term" value="C:pore complex"/>
    <property type="evidence" value="ECO:0007669"/>
    <property type="project" value="UniProtKB-KW"/>
</dbReference>
<dbReference type="InterPro" id="IPR027246">
    <property type="entry name" value="Porin_Euk/Tom40"/>
</dbReference>
<keyword evidence="5" id="KW-0406">Ion transport</keyword>
<keyword evidence="5" id="KW-0626">Porin</keyword>
<protein>
    <recommendedName>
        <fullName evidence="8">Voltage-dependent anion-selective channel protein 3</fullName>
    </recommendedName>
</protein>
<evidence type="ECO:0000256" key="3">
    <source>
        <dbReference type="ARBA" id="ARBA00022452"/>
    </source>
</evidence>
<evidence type="ECO:0008006" key="8">
    <source>
        <dbReference type="Google" id="ProtNLM"/>
    </source>
</evidence>
<sequence>MTIPKYEELGKRTNQILTGYYDQGKYYVKINAKTVANNCQFESRIDPTGNRASFATKMDISGDYGIQMQMKWNTDNVLFGEVALVDSLFLGSRVGLTGSLQPKTGELGSALTANLMRSSLRADVSMVNEKGNTECNNSMVMKFGGWLFGYQCQGTHWNEMIKTGVPCIAYIDGNIEASINKSGKALMGTLLNKAKSDLETTARFNYDGQKSSLELGCVLKNFCGHQLMAKIDTNTVVGVGLIVNLSPGIVITLNGQMSGKTLNNPKTSLGVEFQF</sequence>
<dbReference type="GO" id="GO:0015288">
    <property type="term" value="F:porin activity"/>
    <property type="evidence" value="ECO:0007669"/>
    <property type="project" value="UniProtKB-KW"/>
</dbReference>
<evidence type="ECO:0000313" key="6">
    <source>
        <dbReference type="EMBL" id="KAJ6222891.1"/>
    </source>
</evidence>
<keyword evidence="4" id="KW-1000">Mitochondrion outer membrane</keyword>
<keyword evidence="4" id="KW-0496">Mitochondrion</keyword>
<proteinExistence type="inferred from homology"/>
<comment type="similarity">
    <text evidence="2">Belongs to the eukaryotic mitochondrial porin family.</text>
</comment>
<dbReference type="GO" id="GO:0008308">
    <property type="term" value="F:voltage-gated monoatomic anion channel activity"/>
    <property type="evidence" value="ECO:0007669"/>
    <property type="project" value="InterPro"/>
</dbReference>
<evidence type="ECO:0000256" key="5">
    <source>
        <dbReference type="ARBA" id="ARBA00023114"/>
    </source>
</evidence>
<keyword evidence="3" id="KW-0472">Membrane</keyword>
<dbReference type="Proteomes" id="UP001142055">
    <property type="component" value="Chromosome 1"/>
</dbReference>
<evidence type="ECO:0000313" key="7">
    <source>
        <dbReference type="Proteomes" id="UP001142055"/>
    </source>
</evidence>
<dbReference type="InterPro" id="IPR001925">
    <property type="entry name" value="Porin_Euk"/>
</dbReference>
<dbReference type="Pfam" id="PF01459">
    <property type="entry name" value="Porin_3"/>
    <property type="match status" value="1"/>
</dbReference>
<keyword evidence="3" id="KW-1134">Transmembrane beta strand</keyword>
<dbReference type="PRINTS" id="PR00185">
    <property type="entry name" value="EUKARYTPORIN"/>
</dbReference>
<dbReference type="AlphaFoldDB" id="A0A9Q0RQM2"/>
<dbReference type="PANTHER" id="PTHR11743:SF70">
    <property type="entry name" value="GH26960P-RELATED"/>
    <property type="match status" value="1"/>
</dbReference>
<keyword evidence="3" id="KW-0812">Transmembrane</keyword>
<reference evidence="6" key="1">
    <citation type="submission" date="2022-12" db="EMBL/GenBank/DDBJ databases">
        <title>Genome assemblies of Blomia tropicalis.</title>
        <authorList>
            <person name="Cui Y."/>
        </authorList>
    </citation>
    <scope>NUCLEOTIDE SEQUENCE</scope>
    <source>
        <tissue evidence="6">Adult mites</tissue>
    </source>
</reference>
<evidence type="ECO:0000256" key="4">
    <source>
        <dbReference type="ARBA" id="ARBA00022787"/>
    </source>
</evidence>